<accession>A0ACC1QTZ2</accession>
<dbReference type="Proteomes" id="UP001148737">
    <property type="component" value="Unassembled WGS sequence"/>
</dbReference>
<evidence type="ECO:0000313" key="1">
    <source>
        <dbReference type="EMBL" id="KAJ3492544.1"/>
    </source>
</evidence>
<sequence>MYPNSKRKGVDEVATNAVEPSRPAAKKQRGGRTGDDDVVAGPSTARVHDDILGIDEMSTSEQHGRRSTAVAKEVKREQTESIKEEDSVASHTVRLAKKEELCEIKDEETESSSSLNTALTTSGQRQQRSAAPSPFSSAHSTTTSRRFIIPEEVPSIVMGVLTPSAQNPGRCPCGWYQFYAVCTRLYQTEAFKCGARRSRSGVTVFCGSPAPRHNIDNYIVNRPCPRCPDAAPVVPPNP</sequence>
<gene>
    <name evidence="1" type="ORF">NLG97_g5318</name>
</gene>
<keyword evidence="2" id="KW-1185">Reference proteome</keyword>
<proteinExistence type="predicted"/>
<dbReference type="EMBL" id="JANAKD010000588">
    <property type="protein sequence ID" value="KAJ3492544.1"/>
    <property type="molecule type" value="Genomic_DNA"/>
</dbReference>
<evidence type="ECO:0000313" key="2">
    <source>
        <dbReference type="Proteomes" id="UP001148737"/>
    </source>
</evidence>
<comment type="caution">
    <text evidence="1">The sequence shown here is derived from an EMBL/GenBank/DDBJ whole genome shotgun (WGS) entry which is preliminary data.</text>
</comment>
<name>A0ACC1QTZ2_9HYPO</name>
<organism evidence="1 2">
    <name type="scientific">Lecanicillium saksenae</name>
    <dbReference type="NCBI Taxonomy" id="468837"/>
    <lineage>
        <taxon>Eukaryota</taxon>
        <taxon>Fungi</taxon>
        <taxon>Dikarya</taxon>
        <taxon>Ascomycota</taxon>
        <taxon>Pezizomycotina</taxon>
        <taxon>Sordariomycetes</taxon>
        <taxon>Hypocreomycetidae</taxon>
        <taxon>Hypocreales</taxon>
        <taxon>Cordycipitaceae</taxon>
        <taxon>Lecanicillium</taxon>
    </lineage>
</organism>
<protein>
    <submittedName>
        <fullName evidence="1">Uncharacterized protein</fullName>
    </submittedName>
</protein>
<reference evidence="1" key="1">
    <citation type="submission" date="2022-07" db="EMBL/GenBank/DDBJ databases">
        <title>Genome Sequence of Lecanicillium saksenae.</title>
        <authorList>
            <person name="Buettner E."/>
        </authorList>
    </citation>
    <scope>NUCLEOTIDE SEQUENCE</scope>
    <source>
        <strain evidence="1">VT-O1</strain>
    </source>
</reference>